<protein>
    <submittedName>
        <fullName evidence="1">Uncharacterized protein</fullName>
    </submittedName>
</protein>
<accession>A0A378I0V5</accession>
<sequence length="282" mass="31080">MLSFKPYKLGVVLKMAKRTRMSGFIILMFFYLTHMVYAEADNPCLGANAFMNIIDRPNNADSACTVPFKHFEFESGYAYQRVVQALGEAHDFPEPELRIGLPWQSEIYLIPPNYNYLPSSHLTGFTDAVIGLKHQVGYNAKWIFTVEGALSLPGGSSNFGNRALGSFANAIINYNITDTLSLTFMLGGSTETDPDASGGRRYNSFNPDGVLSYALTEKISMYAEIFGQTKTSAEDSSGFNADAGLLYLLHPNIILDVSVGQRLWGYLGGYENYIGSGISFLI</sequence>
<dbReference type="Proteomes" id="UP000254968">
    <property type="component" value="Unassembled WGS sequence"/>
</dbReference>
<dbReference type="AlphaFoldDB" id="A0A378I0V5"/>
<dbReference type="EMBL" id="UGNV01000001">
    <property type="protein sequence ID" value="STX28837.1"/>
    <property type="molecule type" value="Genomic_DNA"/>
</dbReference>
<organism evidence="1 2">
    <name type="scientific">Legionella beliardensis</name>
    <dbReference type="NCBI Taxonomy" id="91822"/>
    <lineage>
        <taxon>Bacteria</taxon>
        <taxon>Pseudomonadati</taxon>
        <taxon>Pseudomonadota</taxon>
        <taxon>Gammaproteobacteria</taxon>
        <taxon>Legionellales</taxon>
        <taxon>Legionellaceae</taxon>
        <taxon>Legionella</taxon>
    </lineage>
</organism>
<proteinExistence type="predicted"/>
<gene>
    <name evidence="1" type="ORF">NCTC13315_01371</name>
</gene>
<evidence type="ECO:0000313" key="1">
    <source>
        <dbReference type="EMBL" id="STX28837.1"/>
    </source>
</evidence>
<evidence type="ECO:0000313" key="2">
    <source>
        <dbReference type="Proteomes" id="UP000254968"/>
    </source>
</evidence>
<name>A0A378I0V5_9GAMM</name>
<dbReference type="Pfam" id="PF13557">
    <property type="entry name" value="Phenol_MetA_deg"/>
    <property type="match status" value="1"/>
</dbReference>
<keyword evidence="2" id="KW-1185">Reference proteome</keyword>
<dbReference type="InterPro" id="IPR025737">
    <property type="entry name" value="FApF"/>
</dbReference>
<reference evidence="1 2" key="1">
    <citation type="submission" date="2018-06" db="EMBL/GenBank/DDBJ databases">
        <authorList>
            <consortium name="Pathogen Informatics"/>
            <person name="Doyle S."/>
        </authorList>
    </citation>
    <scope>NUCLEOTIDE SEQUENCE [LARGE SCALE GENOMIC DNA]</scope>
    <source>
        <strain evidence="1 2">NCTC13315</strain>
    </source>
</reference>